<dbReference type="Gene3D" id="1.25.40.20">
    <property type="entry name" value="Ankyrin repeat-containing domain"/>
    <property type="match status" value="4"/>
</dbReference>
<dbReference type="SMART" id="SM00969">
    <property type="entry name" value="SOCS_box"/>
    <property type="match status" value="1"/>
</dbReference>
<keyword evidence="2" id="KW-0677">Repeat</keyword>
<organism evidence="7 8">
    <name type="scientific">Albula glossodonta</name>
    <name type="common">roundjaw bonefish</name>
    <dbReference type="NCBI Taxonomy" id="121402"/>
    <lineage>
        <taxon>Eukaryota</taxon>
        <taxon>Metazoa</taxon>
        <taxon>Chordata</taxon>
        <taxon>Craniata</taxon>
        <taxon>Vertebrata</taxon>
        <taxon>Euteleostomi</taxon>
        <taxon>Actinopterygii</taxon>
        <taxon>Neopterygii</taxon>
        <taxon>Teleostei</taxon>
        <taxon>Albuliformes</taxon>
        <taxon>Albulidae</taxon>
        <taxon>Albula</taxon>
    </lineage>
</organism>
<comment type="pathway">
    <text evidence="1">Protein modification; protein ubiquitination.</text>
</comment>
<dbReference type="Pfam" id="PF13637">
    <property type="entry name" value="Ank_4"/>
    <property type="match status" value="1"/>
</dbReference>
<dbReference type="PANTHER" id="PTHR24126">
    <property type="entry name" value="ANKYRIN REPEAT, PH AND SEC7 DOMAIN CONTAINING PROTEIN SECG-RELATED"/>
    <property type="match status" value="1"/>
</dbReference>
<feature type="repeat" description="ANK" evidence="4">
    <location>
        <begin position="491"/>
        <end position="523"/>
    </location>
</feature>
<keyword evidence="8" id="KW-1185">Reference proteome</keyword>
<feature type="repeat" description="ANK" evidence="4">
    <location>
        <begin position="303"/>
        <end position="335"/>
    </location>
</feature>
<evidence type="ECO:0000256" key="4">
    <source>
        <dbReference type="PROSITE-ProRule" id="PRU00023"/>
    </source>
</evidence>
<evidence type="ECO:0000256" key="3">
    <source>
        <dbReference type="ARBA" id="ARBA00023043"/>
    </source>
</evidence>
<evidence type="ECO:0000313" key="7">
    <source>
        <dbReference type="EMBL" id="KAG9344860.1"/>
    </source>
</evidence>
<dbReference type="Pfam" id="PF12796">
    <property type="entry name" value="Ank_2"/>
    <property type="match status" value="3"/>
</dbReference>
<evidence type="ECO:0000313" key="8">
    <source>
        <dbReference type="Proteomes" id="UP000824540"/>
    </source>
</evidence>
<protein>
    <recommendedName>
        <fullName evidence="6">SOCS box domain-containing protein</fullName>
    </recommendedName>
</protein>
<evidence type="ECO:0000259" key="6">
    <source>
        <dbReference type="PROSITE" id="PS50225"/>
    </source>
</evidence>
<dbReference type="AlphaFoldDB" id="A0A8T2NZJ0"/>
<dbReference type="Proteomes" id="UP000824540">
    <property type="component" value="Unassembled WGS sequence"/>
</dbReference>
<comment type="caution">
    <text evidence="7">The sequence shown here is derived from an EMBL/GenBank/DDBJ whole genome shotgun (WGS) entry which is preliminary data.</text>
</comment>
<feature type="repeat" description="ANK" evidence="4">
    <location>
        <begin position="461"/>
        <end position="493"/>
    </location>
</feature>
<dbReference type="InterPro" id="IPR002110">
    <property type="entry name" value="Ankyrin_rpt"/>
</dbReference>
<feature type="repeat" description="ANK" evidence="4">
    <location>
        <begin position="336"/>
        <end position="368"/>
    </location>
</feature>
<dbReference type="FunFam" id="1.10.750.20:FF:000001">
    <property type="entry name" value="Ankyrin repeat and SOCS box containing 1"/>
    <property type="match status" value="1"/>
</dbReference>
<keyword evidence="3 4" id="KW-0040">ANK repeat</keyword>
<dbReference type="Pfam" id="PF07525">
    <property type="entry name" value="SOCS_box"/>
    <property type="match status" value="1"/>
</dbReference>
<dbReference type="Pfam" id="PF00023">
    <property type="entry name" value="Ank"/>
    <property type="match status" value="1"/>
</dbReference>
<feature type="region of interest" description="Disordered" evidence="5">
    <location>
        <begin position="47"/>
        <end position="100"/>
    </location>
</feature>
<dbReference type="PROSITE" id="PS50225">
    <property type="entry name" value="SOCS"/>
    <property type="match status" value="1"/>
</dbReference>
<gene>
    <name evidence="7" type="ORF">JZ751_010549</name>
</gene>
<accession>A0A8T2NZJ0</accession>
<proteinExistence type="predicted"/>
<dbReference type="InterPro" id="IPR001496">
    <property type="entry name" value="SOCS_box"/>
</dbReference>
<feature type="repeat" description="ANK" evidence="4">
    <location>
        <begin position="204"/>
        <end position="236"/>
    </location>
</feature>
<feature type="repeat" description="ANK" evidence="4">
    <location>
        <begin position="270"/>
        <end position="302"/>
    </location>
</feature>
<dbReference type="PROSITE" id="PS50297">
    <property type="entry name" value="ANK_REP_REGION"/>
    <property type="match status" value="7"/>
</dbReference>
<evidence type="ECO:0000256" key="1">
    <source>
        <dbReference type="ARBA" id="ARBA00004906"/>
    </source>
</evidence>
<dbReference type="InterPro" id="IPR036036">
    <property type="entry name" value="SOCS_box-like_dom_sf"/>
</dbReference>
<dbReference type="SUPFAM" id="SSF48403">
    <property type="entry name" value="Ankyrin repeat"/>
    <property type="match status" value="2"/>
</dbReference>
<dbReference type="EMBL" id="JAFBMS010000019">
    <property type="protein sequence ID" value="KAG9344860.1"/>
    <property type="molecule type" value="Genomic_DNA"/>
</dbReference>
<feature type="domain" description="SOCS box" evidence="6">
    <location>
        <begin position="638"/>
        <end position="687"/>
    </location>
</feature>
<dbReference type="Gene3D" id="1.10.750.20">
    <property type="entry name" value="SOCS box"/>
    <property type="match status" value="1"/>
</dbReference>
<dbReference type="GO" id="GO:0035556">
    <property type="term" value="P:intracellular signal transduction"/>
    <property type="evidence" value="ECO:0007669"/>
    <property type="project" value="InterPro"/>
</dbReference>
<sequence length="692" mass="76799">MAASSLSMSGAVAPTLGYDDYSLYSGLSEEEMIELAIERSLAEAHAAGAQSGSSKAPALQLRQNPVRQNPVRQNPSVRRTLPSRPQNTPPPANPPRENIPEKIVNIEGHFVTGNGKRMVRWRRYDGSLQVSPEPVEEADPLFHAIWEGNVGRVRELVKSSAKSMTEPYRDGWIALHEAAYYGQRECIEILLRAQPGMINKRSNKNQTPLLLAVSRCRVDCVELLLENGADPDIPNAAKETPILKACERENPEILAILLNHGAQVNKPCTQGWTALHECMCRGNVEICEMLLEAGAKINARNMYGISPLFTASQSGRVETLRFLIKNGADINTQANDGATALYEASKNGHEEIVELLLSQNADPNLATKAGLLPLHIAAQRGNDGQRLLSNMNYPYSSQSSVKIVSMLIPVTSKARVRRSGISPLHLAAERNKDEVLETLIEAGYDVNAMLSEDRSKMYEDRRSTALYFAVVNNNTDATEMLLDAGADPNLDTFSPLLVALRQGCIQTVTLLVEHGADVNAFVSTHPTSFPGTVMFCMKYLSLLKYLMDNGCDALSCFQCQYGSNPHPPLKMTRHRDNMDDIGEEPPKVPVQFCEMISADINSRWAGPIIDVLLDYVGNVQLCARLLEHLDSYEDWAVIKEKSEPPRPLMQLCRMKISGLLGRRRLKYMGTLPLPARLIKYLKHEERSRDDDF</sequence>
<name>A0A8T2NZJ0_9TELE</name>
<dbReference type="PRINTS" id="PR01415">
    <property type="entry name" value="ANKYRIN"/>
</dbReference>
<dbReference type="InterPro" id="IPR036770">
    <property type="entry name" value="Ankyrin_rpt-contain_sf"/>
</dbReference>
<dbReference type="PANTHER" id="PTHR24126:SF14">
    <property type="entry name" value="ANK_REP_REGION DOMAIN-CONTAINING PROTEIN"/>
    <property type="match status" value="1"/>
</dbReference>
<dbReference type="PROSITE" id="PS50088">
    <property type="entry name" value="ANK_REPEAT"/>
    <property type="match status" value="7"/>
</dbReference>
<dbReference type="OrthoDB" id="539213at2759"/>
<feature type="repeat" description="ANK" evidence="4">
    <location>
        <begin position="419"/>
        <end position="451"/>
    </location>
</feature>
<evidence type="ECO:0000256" key="5">
    <source>
        <dbReference type="SAM" id="MobiDB-lite"/>
    </source>
</evidence>
<dbReference type="SUPFAM" id="SSF158235">
    <property type="entry name" value="SOCS box-like"/>
    <property type="match status" value="1"/>
</dbReference>
<reference evidence="7" key="1">
    <citation type="thesis" date="2021" institute="BYU ScholarsArchive" country="Provo, UT, USA">
        <title>Applications of and Algorithms for Genome Assembly and Genomic Analyses with an Emphasis on Marine Teleosts.</title>
        <authorList>
            <person name="Pickett B.D."/>
        </authorList>
    </citation>
    <scope>NUCLEOTIDE SEQUENCE</scope>
    <source>
        <strain evidence="7">HI-2016</strain>
    </source>
</reference>
<dbReference type="SMART" id="SM00248">
    <property type="entry name" value="ANK"/>
    <property type="match status" value="10"/>
</dbReference>
<feature type="compositionally biased region" description="Polar residues" evidence="5">
    <location>
        <begin position="61"/>
        <end position="77"/>
    </location>
</feature>
<evidence type="ECO:0000256" key="2">
    <source>
        <dbReference type="ARBA" id="ARBA00022737"/>
    </source>
</evidence>